<evidence type="ECO:0000313" key="4">
    <source>
        <dbReference type="EMBL" id="UUX50794.1"/>
    </source>
</evidence>
<dbReference type="Gene3D" id="3.50.50.60">
    <property type="entry name" value="FAD/NAD(P)-binding domain"/>
    <property type="match status" value="1"/>
</dbReference>
<sequence>MKTQVGIIGAGPAGLMLAQTLRGYGIDCVILEQRSEEYVLSRIRAGVLEHPTVEFLHEMGAGERLAKEGMPHEGIDLLFRGEKRRIDFPSLTGGKKVTVYGQQEVVKDLILLKKEFDGQILFEAEDVAIHGAESDTPSLSFTHEGQTKTLACDFIAGCDGFHGAGRKSIPEQKLRLFEKVYPFAWLGVLAEAAPAQDELIYSRHEDGFALFSMRSPEVTRLYLQCDPDENLEEWPDSRVWDELHKRLEAKDGFRVNEGTIIRKDVTPMRSFVCETMRHGRLFLAGDAAHIVPPTGAKGLNLAAGDVKLLSEGLADFYKSGSTAKLDGYEALALKRIWAAQRFSWFMTSLLHKFPDGAAFDHEIQFADLDFYTGTETGRRNVAENYVGLPFGWSGGV</sequence>
<feature type="domain" description="FAD-binding" evidence="3">
    <location>
        <begin position="2"/>
        <end position="343"/>
    </location>
</feature>
<accession>A0A9J7AVG7</accession>
<dbReference type="GO" id="GO:0043639">
    <property type="term" value="P:benzoate catabolic process"/>
    <property type="evidence" value="ECO:0007669"/>
    <property type="project" value="InterPro"/>
</dbReference>
<evidence type="ECO:0000259" key="3">
    <source>
        <dbReference type="Pfam" id="PF01494"/>
    </source>
</evidence>
<organism evidence="4 5">
    <name type="scientific">Nisaea acidiphila</name>
    <dbReference type="NCBI Taxonomy" id="1862145"/>
    <lineage>
        <taxon>Bacteria</taxon>
        <taxon>Pseudomonadati</taxon>
        <taxon>Pseudomonadota</taxon>
        <taxon>Alphaproteobacteria</taxon>
        <taxon>Rhodospirillales</taxon>
        <taxon>Thalassobaculaceae</taxon>
        <taxon>Nisaea</taxon>
    </lineage>
</organism>
<dbReference type="InterPro" id="IPR036188">
    <property type="entry name" value="FAD/NAD-bd_sf"/>
</dbReference>
<dbReference type="PRINTS" id="PR00420">
    <property type="entry name" value="RNGMNOXGNASE"/>
</dbReference>
<keyword evidence="5" id="KW-1185">Reference proteome</keyword>
<keyword evidence="4" id="KW-0560">Oxidoreductase</keyword>
<dbReference type="GO" id="GO:0071949">
    <property type="term" value="F:FAD binding"/>
    <property type="evidence" value="ECO:0007669"/>
    <property type="project" value="InterPro"/>
</dbReference>
<name>A0A9J7AVG7_9PROT</name>
<dbReference type="Proteomes" id="UP001060336">
    <property type="component" value="Chromosome"/>
</dbReference>
<dbReference type="SUPFAM" id="SSF51905">
    <property type="entry name" value="FAD/NAD(P)-binding domain"/>
    <property type="match status" value="1"/>
</dbReference>
<dbReference type="GO" id="GO:0018659">
    <property type="term" value="F:4-hydroxybenzoate 3-monooxygenase activity"/>
    <property type="evidence" value="ECO:0007669"/>
    <property type="project" value="UniProtKB-EC"/>
</dbReference>
<reference evidence="4" key="1">
    <citation type="submission" date="2022-08" db="EMBL/GenBank/DDBJ databases">
        <title>Nisaea acidiphila sp. nov., isolated from a marine algal debris and emended description of the genus Nisaea Urios et al. 2008.</title>
        <authorList>
            <person name="Kwon K."/>
        </authorList>
    </citation>
    <scope>NUCLEOTIDE SEQUENCE</scope>
    <source>
        <strain evidence="4">MEBiC11861</strain>
    </source>
</reference>
<dbReference type="Gene3D" id="3.30.9.10">
    <property type="entry name" value="D-Amino Acid Oxidase, subunit A, domain 2"/>
    <property type="match status" value="1"/>
</dbReference>
<evidence type="ECO:0000256" key="2">
    <source>
        <dbReference type="ARBA" id="ARBA00022827"/>
    </source>
</evidence>
<evidence type="ECO:0000313" key="5">
    <source>
        <dbReference type="Proteomes" id="UP001060336"/>
    </source>
</evidence>
<proteinExistence type="predicted"/>
<dbReference type="PANTHER" id="PTHR43004:SF3">
    <property type="entry name" value="P-HYDROXYBENZOATE HYDROXYLASE"/>
    <property type="match status" value="1"/>
</dbReference>
<dbReference type="KEGG" id="naci:NUH88_03620"/>
<gene>
    <name evidence="4" type="primary">pobA</name>
    <name evidence="4" type="ORF">NUH88_03620</name>
</gene>
<dbReference type="AlphaFoldDB" id="A0A9J7AVG7"/>
<dbReference type="Pfam" id="PF01494">
    <property type="entry name" value="FAD_binding_3"/>
    <property type="match status" value="1"/>
</dbReference>
<evidence type="ECO:0000256" key="1">
    <source>
        <dbReference type="ARBA" id="ARBA00022630"/>
    </source>
</evidence>
<dbReference type="NCBIfam" id="TIGR02360">
    <property type="entry name" value="pbenz_hydroxyl"/>
    <property type="match status" value="1"/>
</dbReference>
<dbReference type="InterPro" id="IPR050641">
    <property type="entry name" value="RIFMO-like"/>
</dbReference>
<dbReference type="RefSeq" id="WP_257770025.1">
    <property type="nucleotide sequence ID" value="NZ_CP102480.1"/>
</dbReference>
<dbReference type="EMBL" id="CP102480">
    <property type="protein sequence ID" value="UUX50794.1"/>
    <property type="molecule type" value="Genomic_DNA"/>
</dbReference>
<dbReference type="NCBIfam" id="NF006091">
    <property type="entry name" value="PRK08243.1"/>
    <property type="match status" value="1"/>
</dbReference>
<keyword evidence="2" id="KW-0274">FAD</keyword>
<protein>
    <submittedName>
        <fullName evidence="4">4-hydroxybenzoate 3-monooxygenase</fullName>
        <ecNumber evidence="4">1.14.13.2</ecNumber>
    </submittedName>
</protein>
<dbReference type="SUPFAM" id="SSF54373">
    <property type="entry name" value="FAD-linked reductases, C-terminal domain"/>
    <property type="match status" value="1"/>
</dbReference>
<keyword evidence="1" id="KW-0285">Flavoprotein</keyword>
<dbReference type="InterPro" id="IPR002938">
    <property type="entry name" value="FAD-bd"/>
</dbReference>
<dbReference type="InterPro" id="IPR012733">
    <property type="entry name" value="HB_mOase"/>
</dbReference>
<dbReference type="EC" id="1.14.13.2" evidence="4"/>
<dbReference type="PANTHER" id="PTHR43004">
    <property type="entry name" value="TRK SYSTEM POTASSIUM UPTAKE PROTEIN"/>
    <property type="match status" value="1"/>
</dbReference>